<keyword evidence="3" id="KW-1185">Reference proteome</keyword>
<organism evidence="2 3">
    <name type="scientific">Lucilia cuprina</name>
    <name type="common">Green bottle fly</name>
    <name type="synonym">Australian sheep blowfly</name>
    <dbReference type="NCBI Taxonomy" id="7375"/>
    <lineage>
        <taxon>Eukaryota</taxon>
        <taxon>Metazoa</taxon>
        <taxon>Ecdysozoa</taxon>
        <taxon>Arthropoda</taxon>
        <taxon>Hexapoda</taxon>
        <taxon>Insecta</taxon>
        <taxon>Pterygota</taxon>
        <taxon>Neoptera</taxon>
        <taxon>Endopterygota</taxon>
        <taxon>Diptera</taxon>
        <taxon>Brachycera</taxon>
        <taxon>Muscomorpha</taxon>
        <taxon>Oestroidea</taxon>
        <taxon>Calliphoridae</taxon>
        <taxon>Luciliinae</taxon>
        <taxon>Lucilia</taxon>
    </lineage>
</organism>
<accession>A0A0L0C614</accession>
<keyword evidence="1" id="KW-0812">Transmembrane</keyword>
<comment type="caution">
    <text evidence="2">The sequence shown here is derived from an EMBL/GenBank/DDBJ whole genome shotgun (WGS) entry which is preliminary data.</text>
</comment>
<evidence type="ECO:0000313" key="3">
    <source>
        <dbReference type="Proteomes" id="UP000037069"/>
    </source>
</evidence>
<feature type="transmembrane region" description="Helical" evidence="1">
    <location>
        <begin position="12"/>
        <end position="34"/>
    </location>
</feature>
<keyword evidence="1" id="KW-1133">Transmembrane helix</keyword>
<keyword evidence="1" id="KW-0472">Membrane</keyword>
<name>A0A0L0C614_LUCCU</name>
<gene>
    <name evidence="2" type="ORF">FF38_08087</name>
</gene>
<dbReference type="Proteomes" id="UP000037069">
    <property type="component" value="Unassembled WGS sequence"/>
</dbReference>
<dbReference type="EMBL" id="JRES01000864">
    <property type="protein sequence ID" value="KNC27691.1"/>
    <property type="molecule type" value="Genomic_DNA"/>
</dbReference>
<sequence>MYDVYMLRLSHVVVVVVVAAAVVVGEKIYAMYVVKFVRSFKLTLTCGLTRYNNGFALSFSFISICRRTASRLAEPKADTSSRLIASVARGSSWKSGKDFLRCSPKAKNFEYIKRKMKTTSTGGSTIQLSEARRANRAGENIKSSSSSSGYHSIFIIQI</sequence>
<proteinExistence type="predicted"/>
<evidence type="ECO:0000256" key="1">
    <source>
        <dbReference type="SAM" id="Phobius"/>
    </source>
</evidence>
<protein>
    <submittedName>
        <fullName evidence="2">Uncharacterized protein</fullName>
    </submittedName>
</protein>
<evidence type="ECO:0000313" key="2">
    <source>
        <dbReference type="EMBL" id="KNC27691.1"/>
    </source>
</evidence>
<reference evidence="2 3" key="1">
    <citation type="journal article" date="2015" name="Nat. Commun.">
        <title>Lucilia cuprina genome unlocks parasitic fly biology to underpin future interventions.</title>
        <authorList>
            <person name="Anstead C.A."/>
            <person name="Korhonen P.K."/>
            <person name="Young N.D."/>
            <person name="Hall R.S."/>
            <person name="Jex A.R."/>
            <person name="Murali S.C."/>
            <person name="Hughes D.S."/>
            <person name="Lee S.F."/>
            <person name="Perry T."/>
            <person name="Stroehlein A.J."/>
            <person name="Ansell B.R."/>
            <person name="Breugelmans B."/>
            <person name="Hofmann A."/>
            <person name="Qu J."/>
            <person name="Dugan S."/>
            <person name="Lee S.L."/>
            <person name="Chao H."/>
            <person name="Dinh H."/>
            <person name="Han Y."/>
            <person name="Doddapaneni H.V."/>
            <person name="Worley K.C."/>
            <person name="Muzny D.M."/>
            <person name="Ioannidis P."/>
            <person name="Waterhouse R.M."/>
            <person name="Zdobnov E.M."/>
            <person name="James P.J."/>
            <person name="Bagnall N.H."/>
            <person name="Kotze A.C."/>
            <person name="Gibbs R.A."/>
            <person name="Richards S."/>
            <person name="Batterham P."/>
            <person name="Gasser R.B."/>
        </authorList>
    </citation>
    <scope>NUCLEOTIDE SEQUENCE [LARGE SCALE GENOMIC DNA]</scope>
    <source>
        <strain evidence="2 3">LS</strain>
        <tissue evidence="2">Full body</tissue>
    </source>
</reference>
<dbReference type="AlphaFoldDB" id="A0A0L0C614"/>